<evidence type="ECO:0000256" key="5">
    <source>
        <dbReference type="ARBA" id="ARBA00022840"/>
    </source>
</evidence>
<dbReference type="GO" id="GO:0005524">
    <property type="term" value="F:ATP binding"/>
    <property type="evidence" value="ECO:0007669"/>
    <property type="project" value="UniProtKB-KW"/>
</dbReference>
<dbReference type="GO" id="GO:0008233">
    <property type="term" value="F:peptidase activity"/>
    <property type="evidence" value="ECO:0007669"/>
    <property type="project" value="UniProtKB-KW"/>
</dbReference>
<dbReference type="GO" id="GO:0005737">
    <property type="term" value="C:cytoplasm"/>
    <property type="evidence" value="ECO:0007669"/>
    <property type="project" value="UniProtKB-SubCell"/>
</dbReference>
<keyword evidence="5 9" id="KW-0067">ATP-binding</keyword>
<keyword evidence="12" id="KW-0645">Protease</keyword>
<comment type="similarity">
    <text evidence="2 9">Belongs to the AAA ATPase family.</text>
</comment>
<dbReference type="InterPro" id="IPR003959">
    <property type="entry name" value="ATPase_AAA_core"/>
</dbReference>
<keyword evidence="12" id="KW-0378">Hydrolase</keyword>
<evidence type="ECO:0000313" key="13">
    <source>
        <dbReference type="Proteomes" id="UP001163105"/>
    </source>
</evidence>
<dbReference type="Gene3D" id="3.40.50.300">
    <property type="entry name" value="P-loop containing nucleotide triphosphate hydrolases"/>
    <property type="match status" value="1"/>
</dbReference>
<dbReference type="InterPro" id="IPR003593">
    <property type="entry name" value="AAA+_ATPase"/>
</dbReference>
<dbReference type="FunFam" id="1.10.8.60:FF:000009">
    <property type="entry name" value="26S protease regulatory subunit 6A"/>
    <property type="match status" value="1"/>
</dbReference>
<dbReference type="InterPro" id="IPR027417">
    <property type="entry name" value="P-loop_NTPase"/>
</dbReference>
<evidence type="ECO:0000256" key="2">
    <source>
        <dbReference type="ARBA" id="ARBA00006914"/>
    </source>
</evidence>
<evidence type="ECO:0000256" key="8">
    <source>
        <dbReference type="ARBA" id="ARBA00068703"/>
    </source>
</evidence>
<comment type="subcellular location">
    <subcellularLocation>
        <location evidence="1">Cytoplasm</location>
    </subcellularLocation>
</comment>
<dbReference type="Pfam" id="PF00004">
    <property type="entry name" value="AAA"/>
    <property type="match status" value="1"/>
</dbReference>
<dbReference type="InterPro" id="IPR003960">
    <property type="entry name" value="ATPase_AAA_CS"/>
</dbReference>
<feature type="compositionally biased region" description="Basic and acidic residues" evidence="10">
    <location>
        <begin position="50"/>
        <end position="81"/>
    </location>
</feature>
<gene>
    <name evidence="12" type="primary">PSMC3</name>
    <name evidence="12" type="ORF">O9K51_00276</name>
</gene>
<dbReference type="AlphaFoldDB" id="A0AB34G5M3"/>
<comment type="caution">
    <text evidence="12">The sequence shown here is derived from an EMBL/GenBank/DDBJ whole genome shotgun (WGS) entry which is preliminary data.</text>
</comment>
<dbReference type="InterPro" id="IPR041569">
    <property type="entry name" value="AAA_lid_3"/>
</dbReference>
<dbReference type="PANTHER" id="PTHR23073">
    <property type="entry name" value="26S PROTEASOME REGULATORY SUBUNIT"/>
    <property type="match status" value="1"/>
</dbReference>
<evidence type="ECO:0000256" key="7">
    <source>
        <dbReference type="ARBA" id="ARBA00024661"/>
    </source>
</evidence>
<keyword evidence="3" id="KW-0963">Cytoplasm</keyword>
<dbReference type="InterPro" id="IPR050221">
    <property type="entry name" value="26S_Proteasome_ATPase"/>
</dbReference>
<evidence type="ECO:0000313" key="12">
    <source>
        <dbReference type="EMBL" id="KAJ6445515.1"/>
    </source>
</evidence>
<name>A0AB34G5M3_9HYPO</name>
<evidence type="ECO:0000256" key="3">
    <source>
        <dbReference type="ARBA" id="ARBA00022490"/>
    </source>
</evidence>
<protein>
    <recommendedName>
        <fullName evidence="8">26S proteasome regulatory subunit 6B homolog</fullName>
    </recommendedName>
</protein>
<dbReference type="GO" id="GO:0016887">
    <property type="term" value="F:ATP hydrolysis activity"/>
    <property type="evidence" value="ECO:0007669"/>
    <property type="project" value="InterPro"/>
</dbReference>
<dbReference type="SUPFAM" id="SSF52540">
    <property type="entry name" value="P-loop containing nucleoside triphosphate hydrolases"/>
    <property type="match status" value="1"/>
</dbReference>
<proteinExistence type="inferred from homology"/>
<keyword evidence="4 9" id="KW-0547">Nucleotide-binding</keyword>
<reference evidence="12" key="1">
    <citation type="submission" date="2023-01" db="EMBL/GenBank/DDBJ databases">
        <title>The growth and conidiation of Purpureocillium lavendulum are regulated by nitrogen source and histone H3K14 acetylation.</title>
        <authorList>
            <person name="Tang P."/>
            <person name="Han J."/>
            <person name="Zhang C."/>
            <person name="Tang P."/>
            <person name="Qi F."/>
            <person name="Zhang K."/>
            <person name="Liang L."/>
        </authorList>
    </citation>
    <scope>NUCLEOTIDE SEQUENCE</scope>
    <source>
        <strain evidence="12">YMF1.00683</strain>
    </source>
</reference>
<organism evidence="12 13">
    <name type="scientific">Purpureocillium lavendulum</name>
    <dbReference type="NCBI Taxonomy" id="1247861"/>
    <lineage>
        <taxon>Eukaryota</taxon>
        <taxon>Fungi</taxon>
        <taxon>Dikarya</taxon>
        <taxon>Ascomycota</taxon>
        <taxon>Pezizomycotina</taxon>
        <taxon>Sordariomycetes</taxon>
        <taxon>Hypocreomycetidae</taxon>
        <taxon>Hypocreales</taxon>
        <taxon>Ophiocordycipitaceae</taxon>
        <taxon>Purpureocillium</taxon>
    </lineage>
</organism>
<dbReference type="Pfam" id="PF16450">
    <property type="entry name" value="Prot_ATP_ID_OB_C"/>
    <property type="match status" value="1"/>
</dbReference>
<feature type="domain" description="AAA+ ATPase" evidence="11">
    <location>
        <begin position="313"/>
        <end position="452"/>
    </location>
</feature>
<dbReference type="GO" id="GO:0006508">
    <property type="term" value="P:proteolysis"/>
    <property type="evidence" value="ECO:0007669"/>
    <property type="project" value="UniProtKB-KW"/>
</dbReference>
<dbReference type="GO" id="GO:0008540">
    <property type="term" value="C:proteasome regulatory particle, base subcomplex"/>
    <property type="evidence" value="ECO:0007669"/>
    <property type="project" value="UniProtKB-ARBA"/>
</dbReference>
<evidence type="ECO:0000256" key="4">
    <source>
        <dbReference type="ARBA" id="ARBA00022741"/>
    </source>
</evidence>
<dbReference type="InterPro" id="IPR032501">
    <property type="entry name" value="Prot_ATP_ID_OB_2nd"/>
</dbReference>
<evidence type="ECO:0000256" key="1">
    <source>
        <dbReference type="ARBA" id="ARBA00004496"/>
    </source>
</evidence>
<dbReference type="FunFam" id="2.40.50.140:FF:000076">
    <property type="entry name" value="26S protease regulatory subunit 6A"/>
    <property type="match status" value="1"/>
</dbReference>
<evidence type="ECO:0000256" key="9">
    <source>
        <dbReference type="RuleBase" id="RU003651"/>
    </source>
</evidence>
<dbReference type="InterPro" id="IPR012340">
    <property type="entry name" value="NA-bd_OB-fold"/>
</dbReference>
<dbReference type="PROSITE" id="PS00674">
    <property type="entry name" value="AAA"/>
    <property type="match status" value="1"/>
</dbReference>
<evidence type="ECO:0000256" key="10">
    <source>
        <dbReference type="SAM" id="MobiDB-lite"/>
    </source>
</evidence>
<accession>A0AB34G5M3</accession>
<keyword evidence="6" id="KW-0647">Proteasome</keyword>
<evidence type="ECO:0000259" key="11">
    <source>
        <dbReference type="SMART" id="SM00382"/>
    </source>
</evidence>
<keyword evidence="13" id="KW-1185">Reference proteome</keyword>
<sequence length="533" mass="58855">MLPLRPSIFSGSLSTSRGPVELLPCSPLDTHKLVGDVTGTMSTLEELDDLDRREKDDRKRDGGKDDDKKMDKDGDEAMKDKDEDDILDDEIRSLSTQDIQTRKRLLENDSRIMKSELSRLSHEKAAMGEKIKDNVDKIANNRQLPYLVGNVVELLDLDPTAESSEEGANIDLDATRVGKSAVIKTSTRQTIFLPLIGLVDSDKLKPGDLIGVNKDSYLILDTLPAEYDSRVKAMEVDEKPTEQYTDVGGLDKQIEELVEAIVWPMKEADRFKKIGIKAPKGKKPAGPLRLVGQSRQDTGQGELSAEFELWLTRPIGALMYGPPGTGKTLLARACAAQTDATFLKLAGPQLVQMFIGDGAKLVRDCFALAKEKAPAIIFIDELDAVGTKRFDSEKSGDREVQRTMLELLNQLDGFASDDRIKVLAATNRVDVLDPALLRSGRLDRKIEFPLPNEEARAQILKIHSRKMKVDPGVNWGELARSTDEFGGAMLKAVCVEAGMIALRSGKNKIGHEHYVDAIAEVQAKKKDTVNFYA</sequence>
<comment type="function">
    <text evidence="7">The 26S proteasome is involved in the ATP-dependent degradation of ubiquitinated proteins. The regulatory (or ATPase) complex confers ATP dependency and substrate specificity to the 26S complex.</text>
</comment>
<dbReference type="Gene3D" id="2.40.50.140">
    <property type="entry name" value="Nucleic acid-binding proteins"/>
    <property type="match status" value="1"/>
</dbReference>
<dbReference type="Pfam" id="PF17862">
    <property type="entry name" value="AAA_lid_3"/>
    <property type="match status" value="1"/>
</dbReference>
<dbReference type="EMBL" id="JAQHRD010000001">
    <property type="protein sequence ID" value="KAJ6445515.1"/>
    <property type="molecule type" value="Genomic_DNA"/>
</dbReference>
<dbReference type="SMART" id="SM00382">
    <property type="entry name" value="AAA"/>
    <property type="match status" value="1"/>
</dbReference>
<dbReference type="Gene3D" id="1.10.8.60">
    <property type="match status" value="1"/>
</dbReference>
<evidence type="ECO:0000256" key="6">
    <source>
        <dbReference type="ARBA" id="ARBA00022942"/>
    </source>
</evidence>
<feature type="region of interest" description="Disordered" evidence="10">
    <location>
        <begin position="45"/>
        <end position="89"/>
    </location>
</feature>
<dbReference type="FunFam" id="3.40.50.300:FF:000033">
    <property type="entry name" value="26S protease regulatory subunit 6B"/>
    <property type="match status" value="1"/>
</dbReference>
<dbReference type="Proteomes" id="UP001163105">
    <property type="component" value="Unassembled WGS sequence"/>
</dbReference>